<proteinExistence type="predicted"/>
<accession>A0A2R6B9W7</accession>
<comment type="caution">
    <text evidence="1">The sequence shown here is derived from an EMBL/GenBank/DDBJ whole genome shotgun (WGS) entry which is preliminary data.</text>
</comment>
<name>A0A2R6B9W7_9ARCH</name>
<reference evidence="1 2" key="1">
    <citation type="submission" date="2017-04" db="EMBL/GenBank/DDBJ databases">
        <title>Novel microbial lineages endemic to geothermal iron-oxide mats fill important gaps in the evolutionary history of Archaea.</title>
        <authorList>
            <person name="Jay Z.J."/>
            <person name="Beam J.P."/>
            <person name="Dlakic M."/>
            <person name="Rusch D.B."/>
            <person name="Kozubal M.A."/>
            <person name="Inskeep W.P."/>
        </authorList>
    </citation>
    <scope>NUCLEOTIDE SEQUENCE [LARGE SCALE GENOMIC DNA]</scope>
    <source>
        <strain evidence="1">ECH_B_2</strain>
    </source>
</reference>
<sequence>MNVQLKVAGFTGEFKVDTGFDGTLLVDSRLFDGIPGGVQGSAVFRTAAGPVNGFAKLAVVEFGSKKLEAVAYHVLGFDVNLVGEPLIRRLGVLLDYKEGRVVDP</sequence>
<evidence type="ECO:0000313" key="2">
    <source>
        <dbReference type="Proteomes" id="UP000241284"/>
    </source>
</evidence>
<organism evidence="1 2">
    <name type="scientific">Candidatus Marsarchaeota G2 archaeon ECH_B_2</name>
    <dbReference type="NCBI Taxonomy" id="1978160"/>
    <lineage>
        <taxon>Archaea</taxon>
        <taxon>Candidatus Marsarchaeota</taxon>
        <taxon>Candidatus Marsarchaeota group 2</taxon>
    </lineage>
</organism>
<dbReference type="EMBL" id="NEXH01000010">
    <property type="protein sequence ID" value="PSN95396.1"/>
    <property type="molecule type" value="Genomic_DNA"/>
</dbReference>
<gene>
    <name evidence="1" type="ORF">B9Q06_05825</name>
</gene>
<protein>
    <recommendedName>
        <fullName evidence="3">Clan AA aspartic protease</fullName>
    </recommendedName>
</protein>
<evidence type="ECO:0008006" key="3">
    <source>
        <dbReference type="Google" id="ProtNLM"/>
    </source>
</evidence>
<dbReference type="AlphaFoldDB" id="A0A2R6B9W7"/>
<dbReference type="Proteomes" id="UP000241284">
    <property type="component" value="Unassembled WGS sequence"/>
</dbReference>
<evidence type="ECO:0000313" key="1">
    <source>
        <dbReference type="EMBL" id="PSN95396.1"/>
    </source>
</evidence>